<accession>A0AA86SQD7</accession>
<reference evidence="1" key="1">
    <citation type="submission" date="2023-10" db="EMBL/GenBank/DDBJ databases">
        <authorList>
            <person name="Domelevo Entfellner J.-B."/>
        </authorList>
    </citation>
    <scope>NUCLEOTIDE SEQUENCE</scope>
</reference>
<name>A0AA86SQD7_9FABA</name>
<keyword evidence="2" id="KW-1185">Reference proteome</keyword>
<protein>
    <submittedName>
        <fullName evidence="1">Uncharacterized protein</fullName>
    </submittedName>
</protein>
<dbReference type="AlphaFoldDB" id="A0AA86SQD7"/>
<dbReference type="EMBL" id="OY731401">
    <property type="protein sequence ID" value="CAJ1949172.1"/>
    <property type="molecule type" value="Genomic_DNA"/>
</dbReference>
<feature type="non-terminal residue" evidence="1">
    <location>
        <position position="65"/>
    </location>
</feature>
<dbReference type="Proteomes" id="UP001189624">
    <property type="component" value="Chromosome 4"/>
</dbReference>
<gene>
    <name evidence="1" type="ORF">AYBTSS11_LOCUS13588</name>
</gene>
<evidence type="ECO:0000313" key="1">
    <source>
        <dbReference type="EMBL" id="CAJ1949172.1"/>
    </source>
</evidence>
<proteinExistence type="predicted"/>
<sequence>WWYEGKRKSMPTKPSKIFGKIFKISNKFYTRKLKQTEELLKFLLPGIKEKQLLSVSWPQPTRMKI</sequence>
<evidence type="ECO:0000313" key="2">
    <source>
        <dbReference type="Proteomes" id="UP001189624"/>
    </source>
</evidence>
<dbReference type="Gramene" id="rna-AYBTSS11_LOCUS13588">
    <property type="protein sequence ID" value="CAJ1949172.1"/>
    <property type="gene ID" value="gene-AYBTSS11_LOCUS13588"/>
</dbReference>
<organism evidence="1 2">
    <name type="scientific">Sphenostylis stenocarpa</name>
    <dbReference type="NCBI Taxonomy" id="92480"/>
    <lineage>
        <taxon>Eukaryota</taxon>
        <taxon>Viridiplantae</taxon>
        <taxon>Streptophyta</taxon>
        <taxon>Embryophyta</taxon>
        <taxon>Tracheophyta</taxon>
        <taxon>Spermatophyta</taxon>
        <taxon>Magnoliopsida</taxon>
        <taxon>eudicotyledons</taxon>
        <taxon>Gunneridae</taxon>
        <taxon>Pentapetalae</taxon>
        <taxon>rosids</taxon>
        <taxon>fabids</taxon>
        <taxon>Fabales</taxon>
        <taxon>Fabaceae</taxon>
        <taxon>Papilionoideae</taxon>
        <taxon>50 kb inversion clade</taxon>
        <taxon>NPAAA clade</taxon>
        <taxon>indigoferoid/millettioid clade</taxon>
        <taxon>Phaseoleae</taxon>
        <taxon>Sphenostylis</taxon>
    </lineage>
</organism>
<feature type="non-terminal residue" evidence="1">
    <location>
        <position position="1"/>
    </location>
</feature>